<evidence type="ECO:0000256" key="9">
    <source>
        <dbReference type="ARBA" id="ARBA00045238"/>
    </source>
</evidence>
<organism evidence="10">
    <name type="scientific">Xenopus tropicalis</name>
    <name type="common">Western clawed frog</name>
    <name type="synonym">Silurana tropicalis</name>
    <dbReference type="NCBI Taxonomy" id="8364"/>
    <lineage>
        <taxon>Eukaryota</taxon>
        <taxon>Metazoa</taxon>
        <taxon>Chordata</taxon>
        <taxon>Craniata</taxon>
        <taxon>Vertebrata</taxon>
        <taxon>Euteleostomi</taxon>
        <taxon>Amphibia</taxon>
        <taxon>Batrachia</taxon>
        <taxon>Anura</taxon>
        <taxon>Pipoidea</taxon>
        <taxon>Pipidae</taxon>
        <taxon>Xenopodinae</taxon>
        <taxon>Xenopus</taxon>
        <taxon>Silurana</taxon>
    </lineage>
</organism>
<evidence type="ECO:0000256" key="2">
    <source>
        <dbReference type="ARBA" id="ARBA00004496"/>
    </source>
</evidence>
<dbReference type="GO" id="GO:0033588">
    <property type="term" value="C:elongator holoenzyme complex"/>
    <property type="evidence" value="ECO:0007669"/>
    <property type="project" value="InterPro"/>
</dbReference>
<reference evidence="10" key="2">
    <citation type="submission" date="2020-05" db="UniProtKB">
        <authorList>
            <consortium name="Ensembl"/>
        </authorList>
    </citation>
    <scope>IDENTIFICATION</scope>
</reference>
<dbReference type="AlphaFoldDB" id="A0A6I8QRQ4"/>
<dbReference type="GO" id="GO:0002098">
    <property type="term" value="P:tRNA wobble uridine modification"/>
    <property type="evidence" value="ECO:0007669"/>
    <property type="project" value="InterPro"/>
</dbReference>
<dbReference type="GeneTree" id="ENSGT00390000001443"/>
<evidence type="ECO:0000256" key="5">
    <source>
        <dbReference type="ARBA" id="ARBA00020265"/>
    </source>
</evidence>
<evidence type="ECO:0000256" key="7">
    <source>
        <dbReference type="ARBA" id="ARBA00022694"/>
    </source>
</evidence>
<dbReference type="Pfam" id="PF05625">
    <property type="entry name" value="PAXNEB"/>
    <property type="match status" value="1"/>
</dbReference>
<gene>
    <name evidence="10" type="primary">elp4</name>
</gene>
<evidence type="ECO:0000256" key="6">
    <source>
        <dbReference type="ARBA" id="ARBA00022490"/>
    </source>
</evidence>
<proteinExistence type="inferred from homology"/>
<dbReference type="Ensembl" id="ENSXETT00000095010">
    <property type="protein sequence ID" value="ENSXETP00000072303"/>
    <property type="gene ID" value="ENSXETG00000008176"/>
</dbReference>
<dbReference type="CDD" id="cd19494">
    <property type="entry name" value="Elp4"/>
    <property type="match status" value="1"/>
</dbReference>
<dbReference type="InterPro" id="IPR008728">
    <property type="entry name" value="Elongator_complex_protein_4"/>
</dbReference>
<dbReference type="PANTHER" id="PTHR12896">
    <property type="entry name" value="PAX6 NEIGHBOR PROTEIN PAXNEB"/>
    <property type="match status" value="1"/>
</dbReference>
<comment type="similarity">
    <text evidence="4">Belongs to the ELP4 family.</text>
</comment>
<keyword evidence="7" id="KW-0819">tRNA processing</keyword>
<comment type="pathway">
    <text evidence="3">tRNA modification; 5-methoxycarbonylmethyl-2-thiouridine-tRNA biosynthesis.</text>
</comment>
<reference evidence="10" key="1">
    <citation type="journal article" date="2010" name="Science">
        <title>The genome of the Western clawed frog Xenopus tropicalis.</title>
        <authorList>
            <person name="Hellsten U."/>
            <person name="Harland R.M."/>
            <person name="Gilchrist M.J."/>
            <person name="Hendrix D."/>
            <person name="Jurka J."/>
            <person name="Kapitonov V."/>
            <person name="Ovcharenko I."/>
            <person name="Putnam N.H."/>
            <person name="Shu S."/>
            <person name="Taher L."/>
            <person name="Blitz I.L."/>
            <person name="Blumberg B."/>
            <person name="Dichmann D.S."/>
            <person name="Dubchak I."/>
            <person name="Amaya E."/>
            <person name="Detter J.C."/>
            <person name="Fletcher R."/>
            <person name="Gerhard D.S."/>
            <person name="Goodstein D."/>
            <person name="Graves T."/>
            <person name="Grigoriev I.V."/>
            <person name="Grimwood J."/>
            <person name="Kawashima T."/>
            <person name="Lindquist E."/>
            <person name="Lucas S.M."/>
            <person name="Mead P.E."/>
            <person name="Mitros T."/>
            <person name="Ogino H."/>
            <person name="Ohta Y."/>
            <person name="Poliakov A.V."/>
            <person name="Pollet N."/>
            <person name="Robert J."/>
            <person name="Salamov A."/>
            <person name="Sater A.K."/>
            <person name="Schmutz J."/>
            <person name="Terry A."/>
            <person name="Vize P.D."/>
            <person name="Warren W.C."/>
            <person name="Wells D."/>
            <person name="Wills A."/>
            <person name="Wilson R.K."/>
            <person name="Zimmerman L.B."/>
            <person name="Zorn A.M."/>
            <person name="Grainger R."/>
            <person name="Grammer T."/>
            <person name="Khokha M.K."/>
            <person name="Richardson P.M."/>
            <person name="Rokhsar D.S."/>
        </authorList>
    </citation>
    <scope>NUCLEOTIDE SEQUENCE [LARGE SCALE GENOMIC DNA]</scope>
    <source>
        <strain evidence="10">Nigerian</strain>
    </source>
</reference>
<dbReference type="Gene3D" id="3.40.50.300">
    <property type="entry name" value="P-loop containing nucleotide triphosphate hydrolases"/>
    <property type="match status" value="1"/>
</dbReference>
<protein>
    <recommendedName>
        <fullName evidence="5">Elongator complex protein 4</fullName>
    </recommendedName>
</protein>
<dbReference type="InterPro" id="IPR027417">
    <property type="entry name" value="P-loop_NTPase"/>
</dbReference>
<evidence type="ECO:0000256" key="3">
    <source>
        <dbReference type="ARBA" id="ARBA00005043"/>
    </source>
</evidence>
<evidence type="ECO:0000256" key="8">
    <source>
        <dbReference type="ARBA" id="ARBA00023242"/>
    </source>
</evidence>
<dbReference type="Bgee" id="ENSXETG00000008176">
    <property type="expression patterns" value="Expressed in skeletal muscle tissue and 12 other cell types or tissues"/>
</dbReference>
<dbReference type="UniPathway" id="UPA00988"/>
<dbReference type="PANTHER" id="PTHR12896:SF1">
    <property type="entry name" value="ELONGATOR COMPLEX PROTEIN 4"/>
    <property type="match status" value="1"/>
</dbReference>
<evidence type="ECO:0000256" key="1">
    <source>
        <dbReference type="ARBA" id="ARBA00004123"/>
    </source>
</evidence>
<dbReference type="Xenbase" id="XB-GENE-991975">
    <property type="gene designation" value="elp4"/>
</dbReference>
<accession>A0A6I8QRQ4</accession>
<comment type="subcellular location">
    <subcellularLocation>
        <location evidence="2">Cytoplasm</location>
    </subcellularLocation>
    <subcellularLocation>
        <location evidence="1">Nucleus</location>
    </subcellularLocation>
</comment>
<evidence type="ECO:0000313" key="10">
    <source>
        <dbReference type="Ensembl" id="ENSXETP00000072303"/>
    </source>
</evidence>
<dbReference type="GO" id="GO:0005634">
    <property type="term" value="C:nucleus"/>
    <property type="evidence" value="ECO:0007669"/>
    <property type="project" value="UniProtKB-SubCell"/>
</dbReference>
<dbReference type="GO" id="GO:0005737">
    <property type="term" value="C:cytoplasm"/>
    <property type="evidence" value="ECO:0007669"/>
    <property type="project" value="UniProtKB-SubCell"/>
</dbReference>
<name>A0A6I8QRQ4_XENTR</name>
<keyword evidence="8" id="KW-0539">Nucleus</keyword>
<evidence type="ECO:0000256" key="4">
    <source>
        <dbReference type="ARBA" id="ARBA00007573"/>
    </source>
</evidence>
<keyword evidence="6" id="KW-0963">Cytoplasm</keyword>
<sequence>MAAPCHRGVSAGDDAVGTGTSFKRKVRGKFPAIPGTRPSVHNGQLLVSTGVPSLDHIIGGGLAVGTLLLIEEDTYGTYSHLLLKYFLAEGVISGHEVFVASANDDPTDTLQDLPAPLTDEILRQNDPKSTKEAFGHVEDSQDMMKIAWRYQNMPKMEALPILSSRFGHYYDLSKTMPLEMSAKSHRFFLPHVKPPNQKENVSEVTCNYNQLLEAIQRVVHQEGYDGSNPQKRPKTVLRVGIESLGSVLWGDDICSHERPENQHSLTRFLYALRGLLRTSLSVCVITVPTHLIQNEAITTRVRNLSDTVVGLESFIGSEMEANPLYKDYHETAFASRLVRHSESFKQTGSGRIGQTAELRMRPCSRRPEAPGLLVNSTREILCTVTKGSVRNNHILWSFILHIQTYRAVFITHSLYFSYNL</sequence>
<comment type="function">
    <text evidence="9">Component of the elongator complex which is required for multiple tRNA modifications, including mcm5U (5-methoxycarbonylmethyl uridine), mcm5s2U (5-methoxycarbonylmethyl-2-thiouridine), and ncm5U (5-carbamoylmethyl uridine). The elongator complex catalyzes the formation of carboxymethyluridine in the wobble base at position 34 in tRNAs.</text>
</comment>